<protein>
    <submittedName>
        <fullName evidence="2">Uncharacterized protein</fullName>
    </submittedName>
</protein>
<feature type="region of interest" description="Disordered" evidence="1">
    <location>
        <begin position="32"/>
        <end position="101"/>
    </location>
</feature>
<dbReference type="AlphaFoldDB" id="A0A7C9E1I4"/>
<reference evidence="2" key="1">
    <citation type="journal article" date="2013" name="J. Plant Res.">
        <title>Effect of fungi and light on seed germination of three Opuntia species from semiarid lands of central Mexico.</title>
        <authorList>
            <person name="Delgado-Sanchez P."/>
            <person name="Jimenez-Bremont J.F."/>
            <person name="Guerrero-Gonzalez Mde L."/>
            <person name="Flores J."/>
        </authorList>
    </citation>
    <scope>NUCLEOTIDE SEQUENCE</scope>
    <source>
        <tissue evidence="2">Cladode</tissue>
    </source>
</reference>
<feature type="compositionally biased region" description="Low complexity" evidence="1">
    <location>
        <begin position="51"/>
        <end position="84"/>
    </location>
</feature>
<organism evidence="2">
    <name type="scientific">Opuntia streptacantha</name>
    <name type="common">Prickly pear cactus</name>
    <name type="synonym">Opuntia cardona</name>
    <dbReference type="NCBI Taxonomy" id="393608"/>
    <lineage>
        <taxon>Eukaryota</taxon>
        <taxon>Viridiplantae</taxon>
        <taxon>Streptophyta</taxon>
        <taxon>Embryophyta</taxon>
        <taxon>Tracheophyta</taxon>
        <taxon>Spermatophyta</taxon>
        <taxon>Magnoliopsida</taxon>
        <taxon>eudicotyledons</taxon>
        <taxon>Gunneridae</taxon>
        <taxon>Pentapetalae</taxon>
        <taxon>Caryophyllales</taxon>
        <taxon>Cactineae</taxon>
        <taxon>Cactaceae</taxon>
        <taxon>Opuntioideae</taxon>
        <taxon>Opuntia</taxon>
    </lineage>
</organism>
<name>A0A7C9E1I4_OPUST</name>
<accession>A0A7C9E1I4</accession>
<sequence length="101" mass="10626">MRKEAKRGFQPFIEEFQEAVAAKNCSVREKGGGVEIMRSGASTSIEDSDSSDLSSSSSTLSSDLMEDASSFSSPSSSSSSSSSSNGPLYQLSDLMAQLPIK</sequence>
<reference evidence="2" key="2">
    <citation type="submission" date="2020-07" db="EMBL/GenBank/DDBJ databases">
        <authorList>
            <person name="Vera ALvarez R."/>
            <person name="Arias-Moreno D.M."/>
            <person name="Jimenez-Jacinto V."/>
            <person name="Jimenez-Bremont J.F."/>
            <person name="Swaminathan K."/>
            <person name="Moose S.P."/>
            <person name="Guerrero-Gonzalez M.L."/>
            <person name="Marino-Ramirez L."/>
            <person name="Landsman D."/>
            <person name="Rodriguez-Kessler M."/>
            <person name="Delgado-Sanchez P."/>
        </authorList>
    </citation>
    <scope>NUCLEOTIDE SEQUENCE</scope>
    <source>
        <tissue evidence="2">Cladode</tissue>
    </source>
</reference>
<evidence type="ECO:0000313" key="2">
    <source>
        <dbReference type="EMBL" id="MBA4655527.1"/>
    </source>
</evidence>
<proteinExistence type="predicted"/>
<dbReference type="EMBL" id="GISG01188099">
    <property type="protein sequence ID" value="MBA4655527.1"/>
    <property type="molecule type" value="Transcribed_RNA"/>
</dbReference>
<evidence type="ECO:0000256" key="1">
    <source>
        <dbReference type="SAM" id="MobiDB-lite"/>
    </source>
</evidence>